<dbReference type="GO" id="GO:0016829">
    <property type="term" value="F:lyase activity"/>
    <property type="evidence" value="ECO:0007669"/>
    <property type="project" value="UniProtKB-KW"/>
</dbReference>
<dbReference type="Pfam" id="PF13378">
    <property type="entry name" value="MR_MLE_C"/>
    <property type="match status" value="1"/>
</dbReference>
<dbReference type="InterPro" id="IPR036849">
    <property type="entry name" value="Enolase-like_C_sf"/>
</dbReference>
<dbReference type="CDD" id="cd03316">
    <property type="entry name" value="MR_like"/>
    <property type="match status" value="1"/>
</dbReference>
<gene>
    <name evidence="3" type="ORF">ACFPFO_03865</name>
</gene>
<dbReference type="SUPFAM" id="SSF54826">
    <property type="entry name" value="Enolase N-terminal domain-like"/>
    <property type="match status" value="1"/>
</dbReference>
<protein>
    <submittedName>
        <fullName evidence="3">Mandelate racemase/muconate lactonizing enzyme family protein</fullName>
    </submittedName>
</protein>
<sequence>MGIDFTSRREREPGLLIDYSETTGDLDVERAPGPRDLEITDIQTTMVDGNYDWTLVRIYTDAGIVGTGEAYWGSGVPPIIESAKPYLLGENPLDIDRLYTHLIQRFSGEGSLAGSVVTAVSGLEIALHDLAGKVLDVPAYQLLGGKYRDHVRVYCDTHAGSHGAESDTAEYRDEHSPEAYAQAAKGVVDDGFDALKFDLDVPSEYDKDRMNRHLRDPELRHKVDIVEAATEAVDDDIDVAFDCHWSWTGDSASRLAEAIEPYDVFWLEDPVPPENHDVQRTVTRSTSTTVAAGENVYRTHGFRRLIEEEAVDVIQPDLPKMGGMRETMKIANKAETYYIPFALHNVSSPIGTMAGAHTACACPNFLALEYHARAVDWWADLVNEPIIEDGYIQVPERPGIGLTLDLDVVEDRMVEGETLFDES</sequence>
<dbReference type="AlphaFoldDB" id="A0ABD5QAY8"/>
<accession>A0ABD5QAY8</accession>
<dbReference type="PANTHER" id="PTHR48080:SF2">
    <property type="entry name" value="D-GALACTONATE DEHYDRATASE"/>
    <property type="match status" value="1"/>
</dbReference>
<organism evidence="3 4">
    <name type="scientific">Saliphagus infecundisoli</name>
    <dbReference type="NCBI Taxonomy" id="1849069"/>
    <lineage>
        <taxon>Archaea</taxon>
        <taxon>Methanobacteriati</taxon>
        <taxon>Methanobacteriota</taxon>
        <taxon>Stenosarchaea group</taxon>
        <taxon>Halobacteria</taxon>
        <taxon>Halobacteriales</taxon>
        <taxon>Natrialbaceae</taxon>
        <taxon>Saliphagus</taxon>
    </lineage>
</organism>
<dbReference type="PANTHER" id="PTHR48080">
    <property type="entry name" value="D-GALACTONATE DEHYDRATASE-RELATED"/>
    <property type="match status" value="1"/>
</dbReference>
<dbReference type="RefSeq" id="WP_114577149.1">
    <property type="nucleotide sequence ID" value="NZ_JAIVEF010000015.1"/>
</dbReference>
<dbReference type="Pfam" id="PF02746">
    <property type="entry name" value="MR_MLE_N"/>
    <property type="match status" value="1"/>
</dbReference>
<dbReference type="InterPro" id="IPR029065">
    <property type="entry name" value="Enolase_C-like"/>
</dbReference>
<dbReference type="InterPro" id="IPR034624">
    <property type="entry name" value="Xylonate_dehydratase_2"/>
</dbReference>
<keyword evidence="1" id="KW-0456">Lyase</keyword>
<comment type="caution">
    <text evidence="3">The sequence shown here is derived from an EMBL/GenBank/DDBJ whole genome shotgun (WGS) entry which is preliminary data.</text>
</comment>
<dbReference type="InterPro" id="IPR013341">
    <property type="entry name" value="Mandelate_racemase_N_dom"/>
</dbReference>
<dbReference type="EMBL" id="JBHSJG010000012">
    <property type="protein sequence ID" value="MFC4986920.1"/>
    <property type="molecule type" value="Genomic_DNA"/>
</dbReference>
<dbReference type="SFLD" id="SFLDG00179">
    <property type="entry name" value="mandelate_racemase"/>
    <property type="match status" value="1"/>
</dbReference>
<dbReference type="Gene3D" id="3.30.390.10">
    <property type="entry name" value="Enolase-like, N-terminal domain"/>
    <property type="match status" value="1"/>
</dbReference>
<reference evidence="3 4" key="1">
    <citation type="journal article" date="2019" name="Int. J. Syst. Evol. Microbiol.">
        <title>The Global Catalogue of Microorganisms (GCM) 10K type strain sequencing project: providing services to taxonomists for standard genome sequencing and annotation.</title>
        <authorList>
            <consortium name="The Broad Institute Genomics Platform"/>
            <consortium name="The Broad Institute Genome Sequencing Center for Infectious Disease"/>
            <person name="Wu L."/>
            <person name="Ma J."/>
        </authorList>
    </citation>
    <scope>NUCLEOTIDE SEQUENCE [LARGE SCALE GENOMIC DNA]</scope>
    <source>
        <strain evidence="3 4">CGMCC 1.15824</strain>
    </source>
</reference>
<dbReference type="InterPro" id="IPR029017">
    <property type="entry name" value="Enolase-like_N"/>
</dbReference>
<proteinExistence type="predicted"/>
<dbReference type="Proteomes" id="UP001595925">
    <property type="component" value="Unassembled WGS sequence"/>
</dbReference>
<dbReference type="SFLD" id="SFLDS00001">
    <property type="entry name" value="Enolase"/>
    <property type="match status" value="1"/>
</dbReference>
<dbReference type="InterPro" id="IPR034593">
    <property type="entry name" value="DgoD-like"/>
</dbReference>
<dbReference type="InterPro" id="IPR018110">
    <property type="entry name" value="Mandel_Rmase/mucon_lact_enz_CS"/>
</dbReference>
<name>A0ABD5QAY8_9EURY</name>
<dbReference type="SUPFAM" id="SSF51604">
    <property type="entry name" value="Enolase C-terminal domain-like"/>
    <property type="match status" value="1"/>
</dbReference>
<dbReference type="Gene3D" id="3.20.20.120">
    <property type="entry name" value="Enolase-like C-terminal domain"/>
    <property type="match status" value="1"/>
</dbReference>
<dbReference type="InterPro" id="IPR013342">
    <property type="entry name" value="Mandelate_racemase_C"/>
</dbReference>
<dbReference type="SMART" id="SM00922">
    <property type="entry name" value="MR_MLE"/>
    <property type="match status" value="1"/>
</dbReference>
<dbReference type="SFLD" id="SFLDF00564">
    <property type="entry name" value="xylonate_dehydratase_2"/>
    <property type="match status" value="1"/>
</dbReference>
<evidence type="ECO:0000313" key="3">
    <source>
        <dbReference type="EMBL" id="MFC4986920.1"/>
    </source>
</evidence>
<keyword evidence="4" id="KW-1185">Reference proteome</keyword>
<evidence type="ECO:0000259" key="2">
    <source>
        <dbReference type="SMART" id="SM00922"/>
    </source>
</evidence>
<dbReference type="PROSITE" id="PS00909">
    <property type="entry name" value="MR_MLE_2"/>
    <property type="match status" value="1"/>
</dbReference>
<evidence type="ECO:0000256" key="1">
    <source>
        <dbReference type="ARBA" id="ARBA00023239"/>
    </source>
</evidence>
<feature type="domain" description="Mandelate racemase/muconate lactonizing enzyme C-terminal" evidence="2">
    <location>
        <begin position="177"/>
        <end position="289"/>
    </location>
</feature>
<evidence type="ECO:0000313" key="4">
    <source>
        <dbReference type="Proteomes" id="UP001595925"/>
    </source>
</evidence>